<name>A0A699ZUI7_HAELA</name>
<evidence type="ECO:0000256" key="1">
    <source>
        <dbReference type="SAM" id="SignalP"/>
    </source>
</evidence>
<evidence type="ECO:0000313" key="3">
    <source>
        <dbReference type="Proteomes" id="UP000485058"/>
    </source>
</evidence>
<evidence type="ECO:0000313" key="2">
    <source>
        <dbReference type="EMBL" id="GFH26091.1"/>
    </source>
</evidence>
<feature type="chain" id="PRO_5025641489" evidence="1">
    <location>
        <begin position="23"/>
        <end position="129"/>
    </location>
</feature>
<gene>
    <name evidence="2" type="ORF">HaLaN_24178</name>
</gene>
<dbReference type="Proteomes" id="UP000485058">
    <property type="component" value="Unassembled WGS sequence"/>
</dbReference>
<protein>
    <submittedName>
        <fullName evidence="2">Uncharacterized protein</fullName>
    </submittedName>
</protein>
<proteinExistence type="predicted"/>
<dbReference type="EMBL" id="BLLF01003018">
    <property type="protein sequence ID" value="GFH26091.1"/>
    <property type="molecule type" value="Genomic_DNA"/>
</dbReference>
<feature type="signal peptide" evidence="1">
    <location>
        <begin position="1"/>
        <end position="22"/>
    </location>
</feature>
<sequence length="129" mass="13356">MVALMATLAVVALVLQTAPVAAQSMCMGPGFYHLSCYKATVTPAQAEAAKKQCLAAVSPPECAATIKKSGAGMVDCDTYIVYSFATQACRDAYQSAEKTNPACTLYASSGLGKPENRDTPNSAADFACT</sequence>
<keyword evidence="1" id="KW-0732">Signal</keyword>
<accession>A0A699ZUI7</accession>
<reference evidence="2 3" key="1">
    <citation type="submission" date="2020-02" db="EMBL/GenBank/DDBJ databases">
        <title>Draft genome sequence of Haematococcus lacustris strain NIES-144.</title>
        <authorList>
            <person name="Morimoto D."/>
            <person name="Nakagawa S."/>
            <person name="Yoshida T."/>
            <person name="Sawayama S."/>
        </authorList>
    </citation>
    <scope>NUCLEOTIDE SEQUENCE [LARGE SCALE GENOMIC DNA]</scope>
    <source>
        <strain evidence="2 3">NIES-144</strain>
    </source>
</reference>
<dbReference type="AlphaFoldDB" id="A0A699ZUI7"/>
<keyword evidence="3" id="KW-1185">Reference proteome</keyword>
<comment type="caution">
    <text evidence="2">The sequence shown here is derived from an EMBL/GenBank/DDBJ whole genome shotgun (WGS) entry which is preliminary data.</text>
</comment>
<organism evidence="2 3">
    <name type="scientific">Haematococcus lacustris</name>
    <name type="common">Green alga</name>
    <name type="synonym">Haematococcus pluvialis</name>
    <dbReference type="NCBI Taxonomy" id="44745"/>
    <lineage>
        <taxon>Eukaryota</taxon>
        <taxon>Viridiplantae</taxon>
        <taxon>Chlorophyta</taxon>
        <taxon>core chlorophytes</taxon>
        <taxon>Chlorophyceae</taxon>
        <taxon>CS clade</taxon>
        <taxon>Chlamydomonadales</taxon>
        <taxon>Haematococcaceae</taxon>
        <taxon>Haematococcus</taxon>
    </lineage>
</organism>